<protein>
    <submittedName>
        <fullName evidence="2">Squalene-associated FAD-dependent desaturase</fullName>
    </submittedName>
</protein>
<dbReference type="STRING" id="983920.Y88_1517"/>
<dbReference type="Pfam" id="PF01593">
    <property type="entry name" value="Amino_oxidase"/>
    <property type="match status" value="1"/>
</dbReference>
<keyword evidence="3" id="KW-1185">Reference proteome</keyword>
<dbReference type="InterPro" id="IPR036188">
    <property type="entry name" value="FAD/NAD-bd_sf"/>
</dbReference>
<evidence type="ECO:0000313" key="2">
    <source>
        <dbReference type="EMBL" id="EGD59485.1"/>
    </source>
</evidence>
<evidence type="ECO:0000259" key="1">
    <source>
        <dbReference type="Pfam" id="PF01593"/>
    </source>
</evidence>
<evidence type="ECO:0000313" key="3">
    <source>
        <dbReference type="Proteomes" id="UP000004728"/>
    </source>
</evidence>
<reference evidence="2 3" key="1">
    <citation type="journal article" date="2012" name="J. Bacteriol.">
        <title>Draft Genome Sequence of Novosphingobium nitrogenifigens Y88T.</title>
        <authorList>
            <person name="Strabala T.J."/>
            <person name="Macdonald L."/>
            <person name="Liu V."/>
            <person name="Smit A.M."/>
        </authorList>
    </citation>
    <scope>NUCLEOTIDE SEQUENCE [LARGE SCALE GENOMIC DNA]</scope>
    <source>
        <strain evidence="2 3">DSM 19370</strain>
    </source>
</reference>
<dbReference type="Proteomes" id="UP000004728">
    <property type="component" value="Unassembled WGS sequence"/>
</dbReference>
<dbReference type="InterPro" id="IPR050464">
    <property type="entry name" value="Zeta_carotene_desat/Oxidored"/>
</dbReference>
<dbReference type="HOGENOM" id="CLU_022687_2_1_5"/>
<proteinExistence type="predicted"/>
<dbReference type="InterPro" id="IPR017830">
    <property type="entry name" value="SQase_HpnE"/>
</dbReference>
<feature type="domain" description="Amine oxidase" evidence="1">
    <location>
        <begin position="19"/>
        <end position="419"/>
    </location>
</feature>
<dbReference type="InParanoid" id="F1Z7H3"/>
<dbReference type="EMBL" id="AEWJ01000032">
    <property type="protein sequence ID" value="EGD59485.1"/>
    <property type="molecule type" value="Genomic_DNA"/>
</dbReference>
<gene>
    <name evidence="2" type="ORF">Y88_1517</name>
</gene>
<dbReference type="NCBIfam" id="TIGR03467">
    <property type="entry name" value="HpnE"/>
    <property type="match status" value="1"/>
</dbReference>
<dbReference type="GO" id="GO:0016491">
    <property type="term" value="F:oxidoreductase activity"/>
    <property type="evidence" value="ECO:0007669"/>
    <property type="project" value="InterPro"/>
</dbReference>
<dbReference type="AlphaFoldDB" id="F1Z7H3"/>
<dbReference type="eggNOG" id="COG1233">
    <property type="taxonomic scope" value="Bacteria"/>
</dbReference>
<dbReference type="Gene3D" id="3.50.50.60">
    <property type="entry name" value="FAD/NAD(P)-binding domain"/>
    <property type="match status" value="2"/>
</dbReference>
<accession>F1Z7H3</accession>
<dbReference type="PANTHER" id="PTHR42923:SF47">
    <property type="entry name" value="BLR3003 PROTEIN"/>
    <property type="match status" value="1"/>
</dbReference>
<sequence length="422" mass="44673">MASGEKLTFARATIAGAGLAGLSSAVRLIEAGLSVSIGDGAARAGGRCRSYFDRQLGQVIDNGNHLVLAGNRAVADFRRTVGAIAPLEGPDQADFPFADLATGDRWTLRINDGRVPWWVLVKSRRVPGTGASDYLALGKLLSGKPGQTVGDRVPTTGPLWDRMLDPVLLAILNTAPAIGSAELTAAVVRESLALGGKASLPRIASPTLAAAFIDPATDWLEAHGAPVALGRRLRSIETTGDRVTALDWGAGPEPVVADEAVVLAVPSWVAKGLLPEISVPDAFHSIVNAHFAFTPPPGAPLMLGLLGATGQWLFAFEDRISVTVSAADDIVDHDREELAYRFWDEIQRAYGFCAPMPAWQIVKEKRATFSATPEQDAKRPPARTRWRNLFLAGDWTATGLPATIEGALRSGETAARTVLGKA</sequence>
<comment type="caution">
    <text evidence="2">The sequence shown here is derived from an EMBL/GenBank/DDBJ whole genome shotgun (WGS) entry which is preliminary data.</text>
</comment>
<name>F1Z7H3_9SPHN</name>
<dbReference type="InterPro" id="IPR002937">
    <property type="entry name" value="Amino_oxidase"/>
</dbReference>
<organism evidence="2 3">
    <name type="scientific">Novosphingobium nitrogenifigens DSM 19370</name>
    <dbReference type="NCBI Taxonomy" id="983920"/>
    <lineage>
        <taxon>Bacteria</taxon>
        <taxon>Pseudomonadati</taxon>
        <taxon>Pseudomonadota</taxon>
        <taxon>Alphaproteobacteria</taxon>
        <taxon>Sphingomonadales</taxon>
        <taxon>Sphingomonadaceae</taxon>
        <taxon>Novosphingobium</taxon>
    </lineage>
</organism>
<dbReference type="PANTHER" id="PTHR42923">
    <property type="entry name" value="PROTOPORPHYRINOGEN OXIDASE"/>
    <property type="match status" value="1"/>
</dbReference>
<dbReference type="SUPFAM" id="SSF51905">
    <property type="entry name" value="FAD/NAD(P)-binding domain"/>
    <property type="match status" value="1"/>
</dbReference>